<name>A0A2A2KU63_9BILA</name>
<feature type="region of interest" description="Disordered" evidence="1">
    <location>
        <begin position="1"/>
        <end position="55"/>
    </location>
</feature>
<evidence type="ECO:0000313" key="4">
    <source>
        <dbReference type="Proteomes" id="UP000218231"/>
    </source>
</evidence>
<gene>
    <name evidence="3" type="ORF">WR25_02537</name>
</gene>
<dbReference type="Proteomes" id="UP000218231">
    <property type="component" value="Unassembled WGS sequence"/>
</dbReference>
<evidence type="ECO:0000313" key="3">
    <source>
        <dbReference type="EMBL" id="PAV77490.1"/>
    </source>
</evidence>
<accession>A0A2A2KU63</accession>
<feature type="transmembrane region" description="Helical" evidence="2">
    <location>
        <begin position="65"/>
        <end position="90"/>
    </location>
</feature>
<evidence type="ECO:0000256" key="2">
    <source>
        <dbReference type="SAM" id="Phobius"/>
    </source>
</evidence>
<keyword evidence="2" id="KW-0812">Transmembrane</keyword>
<feature type="compositionally biased region" description="Basic and acidic residues" evidence="1">
    <location>
        <begin position="1"/>
        <end position="13"/>
    </location>
</feature>
<comment type="caution">
    <text evidence="3">The sequence shown here is derived from an EMBL/GenBank/DDBJ whole genome shotgun (WGS) entry which is preliminary data.</text>
</comment>
<keyword evidence="2" id="KW-0472">Membrane</keyword>
<keyword evidence="4" id="KW-1185">Reference proteome</keyword>
<protein>
    <submittedName>
        <fullName evidence="3">Uncharacterized protein</fullName>
    </submittedName>
</protein>
<dbReference type="EMBL" id="LIAE01007695">
    <property type="protein sequence ID" value="PAV77490.1"/>
    <property type="molecule type" value="Genomic_DNA"/>
</dbReference>
<evidence type="ECO:0000256" key="1">
    <source>
        <dbReference type="SAM" id="MobiDB-lite"/>
    </source>
</evidence>
<keyword evidence="2" id="KW-1133">Transmembrane helix</keyword>
<reference evidence="3 4" key="1">
    <citation type="journal article" date="2017" name="Curr. Biol.">
        <title>Genome architecture and evolution of a unichromosomal asexual nematode.</title>
        <authorList>
            <person name="Fradin H."/>
            <person name="Zegar C."/>
            <person name="Gutwein M."/>
            <person name="Lucas J."/>
            <person name="Kovtun M."/>
            <person name="Corcoran D."/>
            <person name="Baugh L.R."/>
            <person name="Kiontke K."/>
            <person name="Gunsalus K."/>
            <person name="Fitch D.H."/>
            <person name="Piano F."/>
        </authorList>
    </citation>
    <scope>NUCLEOTIDE SEQUENCE [LARGE SCALE GENOMIC DNA]</scope>
    <source>
        <strain evidence="3">PF1309</strain>
    </source>
</reference>
<dbReference type="AlphaFoldDB" id="A0A2A2KU63"/>
<organism evidence="3 4">
    <name type="scientific">Diploscapter pachys</name>
    <dbReference type="NCBI Taxonomy" id="2018661"/>
    <lineage>
        <taxon>Eukaryota</taxon>
        <taxon>Metazoa</taxon>
        <taxon>Ecdysozoa</taxon>
        <taxon>Nematoda</taxon>
        <taxon>Chromadorea</taxon>
        <taxon>Rhabditida</taxon>
        <taxon>Rhabditina</taxon>
        <taxon>Rhabditomorpha</taxon>
        <taxon>Rhabditoidea</taxon>
        <taxon>Rhabditidae</taxon>
        <taxon>Diploscapter</taxon>
    </lineage>
</organism>
<sequence>MGGRTETEARGEGPDEGPTGGGAEKLLPVDGGCWLDDGPFEGPAADLGASPNADRSSTQEKFAKLILTCVLTFPTPSSLIFLIPCAIGLFPGEMARFIGMPLFDFSGSISINFTSNIFI</sequence>
<proteinExistence type="predicted"/>